<dbReference type="AlphaFoldDB" id="A0A382SQZ4"/>
<dbReference type="SUPFAM" id="SSF88723">
    <property type="entry name" value="PIN domain-like"/>
    <property type="match status" value="1"/>
</dbReference>
<dbReference type="Gene3D" id="3.40.50.1010">
    <property type="entry name" value="5'-nuclease"/>
    <property type="match status" value="1"/>
</dbReference>
<dbReference type="InterPro" id="IPR029060">
    <property type="entry name" value="PIN-like_dom_sf"/>
</dbReference>
<reference evidence="2" key="1">
    <citation type="submission" date="2018-05" db="EMBL/GenBank/DDBJ databases">
        <authorList>
            <person name="Lanie J.A."/>
            <person name="Ng W.-L."/>
            <person name="Kazmierczak K.M."/>
            <person name="Andrzejewski T.M."/>
            <person name="Davidsen T.M."/>
            <person name="Wayne K.J."/>
            <person name="Tettelin H."/>
            <person name="Glass J.I."/>
            <person name="Rusch D."/>
            <person name="Podicherti R."/>
            <person name="Tsui H.-C.T."/>
            <person name="Winkler M.E."/>
        </authorList>
    </citation>
    <scope>NUCLEOTIDE SEQUENCE</scope>
</reference>
<accession>A0A382SQZ4</accession>
<protein>
    <recommendedName>
        <fullName evidence="1">PIN domain-containing protein</fullName>
    </recommendedName>
</protein>
<dbReference type="InterPro" id="IPR002716">
    <property type="entry name" value="PIN_dom"/>
</dbReference>
<organism evidence="2">
    <name type="scientific">marine metagenome</name>
    <dbReference type="NCBI Taxonomy" id="408172"/>
    <lineage>
        <taxon>unclassified sequences</taxon>
        <taxon>metagenomes</taxon>
        <taxon>ecological metagenomes</taxon>
    </lineage>
</organism>
<dbReference type="Pfam" id="PF01850">
    <property type="entry name" value="PIN"/>
    <property type="match status" value="1"/>
</dbReference>
<proteinExistence type="predicted"/>
<name>A0A382SQZ4_9ZZZZ</name>
<evidence type="ECO:0000259" key="1">
    <source>
        <dbReference type="Pfam" id="PF01850"/>
    </source>
</evidence>
<gene>
    <name evidence="2" type="ORF">METZ01_LOCUS365188</name>
</gene>
<evidence type="ECO:0000313" key="2">
    <source>
        <dbReference type="EMBL" id="SVD12334.1"/>
    </source>
</evidence>
<sequence>MSQSLQLADALIGATAVTHRLALLTADGRHYRVMGALDIEKFRP</sequence>
<dbReference type="EMBL" id="UINC01130942">
    <property type="protein sequence ID" value="SVD12334.1"/>
    <property type="molecule type" value="Genomic_DNA"/>
</dbReference>
<feature type="domain" description="PIN" evidence="1">
    <location>
        <begin position="5"/>
        <end position="33"/>
    </location>
</feature>